<proteinExistence type="predicted"/>
<sequence>MESDALTNFKVDGNIIHKLPAFCDIRNYVAFLILRKKRAENIVCYHNCCDFLAYMGVHGGHVGSYRHH</sequence>
<name>A0A645CNW0_9ZZZZ</name>
<reference evidence="1" key="1">
    <citation type="submission" date="2019-08" db="EMBL/GenBank/DDBJ databases">
        <authorList>
            <person name="Kucharzyk K."/>
            <person name="Murdoch R.W."/>
            <person name="Higgins S."/>
            <person name="Loffler F."/>
        </authorList>
    </citation>
    <scope>NUCLEOTIDE SEQUENCE</scope>
</reference>
<gene>
    <name evidence="1" type="ORF">SDC9_125622</name>
</gene>
<organism evidence="1">
    <name type="scientific">bioreactor metagenome</name>
    <dbReference type="NCBI Taxonomy" id="1076179"/>
    <lineage>
        <taxon>unclassified sequences</taxon>
        <taxon>metagenomes</taxon>
        <taxon>ecological metagenomes</taxon>
    </lineage>
</organism>
<protein>
    <submittedName>
        <fullName evidence="1">Uncharacterized protein</fullName>
    </submittedName>
</protein>
<dbReference type="EMBL" id="VSSQ01028765">
    <property type="protein sequence ID" value="MPM78611.1"/>
    <property type="molecule type" value="Genomic_DNA"/>
</dbReference>
<evidence type="ECO:0000313" key="1">
    <source>
        <dbReference type="EMBL" id="MPM78611.1"/>
    </source>
</evidence>
<dbReference type="AlphaFoldDB" id="A0A645CNW0"/>
<comment type="caution">
    <text evidence="1">The sequence shown here is derived from an EMBL/GenBank/DDBJ whole genome shotgun (WGS) entry which is preliminary data.</text>
</comment>
<accession>A0A645CNW0</accession>